<protein>
    <submittedName>
        <fullName evidence="9">Multiple sugar transport system permease protein</fullName>
    </submittedName>
</protein>
<organism evidence="9 10">
    <name type="scientific">Jiangella mangrovi</name>
    <dbReference type="NCBI Taxonomy" id="1524084"/>
    <lineage>
        <taxon>Bacteria</taxon>
        <taxon>Bacillati</taxon>
        <taxon>Actinomycetota</taxon>
        <taxon>Actinomycetes</taxon>
        <taxon>Jiangellales</taxon>
        <taxon>Jiangellaceae</taxon>
        <taxon>Jiangella</taxon>
    </lineage>
</organism>
<evidence type="ECO:0000256" key="2">
    <source>
        <dbReference type="ARBA" id="ARBA00022448"/>
    </source>
</evidence>
<feature type="transmembrane region" description="Helical" evidence="7">
    <location>
        <begin position="12"/>
        <end position="37"/>
    </location>
</feature>
<feature type="transmembrane region" description="Helical" evidence="7">
    <location>
        <begin position="114"/>
        <end position="134"/>
    </location>
</feature>
<dbReference type="Gene3D" id="1.10.3720.10">
    <property type="entry name" value="MetI-like"/>
    <property type="match status" value="1"/>
</dbReference>
<evidence type="ECO:0000313" key="10">
    <source>
        <dbReference type="Proteomes" id="UP000542813"/>
    </source>
</evidence>
<evidence type="ECO:0000256" key="6">
    <source>
        <dbReference type="ARBA" id="ARBA00023136"/>
    </source>
</evidence>
<keyword evidence="5 7" id="KW-1133">Transmembrane helix</keyword>
<accession>A0A7W9GUD6</accession>
<evidence type="ECO:0000256" key="4">
    <source>
        <dbReference type="ARBA" id="ARBA00022692"/>
    </source>
</evidence>
<dbReference type="GO" id="GO:0005886">
    <property type="term" value="C:plasma membrane"/>
    <property type="evidence" value="ECO:0007669"/>
    <property type="project" value="UniProtKB-SubCell"/>
</dbReference>
<evidence type="ECO:0000259" key="8">
    <source>
        <dbReference type="PROSITE" id="PS50928"/>
    </source>
</evidence>
<feature type="transmembrane region" description="Helical" evidence="7">
    <location>
        <begin position="224"/>
        <end position="245"/>
    </location>
</feature>
<keyword evidence="3" id="KW-1003">Cell membrane</keyword>
<evidence type="ECO:0000256" key="3">
    <source>
        <dbReference type="ARBA" id="ARBA00022475"/>
    </source>
</evidence>
<dbReference type="RefSeq" id="WP_184826194.1">
    <property type="nucleotide sequence ID" value="NZ_JACHMM010000001.1"/>
</dbReference>
<evidence type="ECO:0000256" key="5">
    <source>
        <dbReference type="ARBA" id="ARBA00022989"/>
    </source>
</evidence>
<evidence type="ECO:0000256" key="1">
    <source>
        <dbReference type="ARBA" id="ARBA00004651"/>
    </source>
</evidence>
<dbReference type="Pfam" id="PF00528">
    <property type="entry name" value="BPD_transp_1"/>
    <property type="match status" value="1"/>
</dbReference>
<dbReference type="CDD" id="cd06261">
    <property type="entry name" value="TM_PBP2"/>
    <property type="match status" value="1"/>
</dbReference>
<evidence type="ECO:0000313" key="9">
    <source>
        <dbReference type="EMBL" id="MBB5790260.1"/>
    </source>
</evidence>
<keyword evidence="6 7" id="KW-0472">Membrane</keyword>
<reference evidence="9 10" key="1">
    <citation type="submission" date="2020-08" db="EMBL/GenBank/DDBJ databases">
        <title>Sequencing the genomes of 1000 actinobacteria strains.</title>
        <authorList>
            <person name="Klenk H.-P."/>
        </authorList>
    </citation>
    <scope>NUCLEOTIDE SEQUENCE [LARGE SCALE GENOMIC DNA]</scope>
    <source>
        <strain evidence="9 10">DSM 102122</strain>
    </source>
</reference>
<keyword evidence="4 7" id="KW-0812">Transmembrane</keyword>
<gene>
    <name evidence="9" type="ORF">HD601_004835</name>
</gene>
<name>A0A7W9GUD6_9ACTN</name>
<dbReference type="Proteomes" id="UP000542813">
    <property type="component" value="Unassembled WGS sequence"/>
</dbReference>
<dbReference type="PANTHER" id="PTHR30193">
    <property type="entry name" value="ABC TRANSPORTER PERMEASE PROTEIN"/>
    <property type="match status" value="1"/>
</dbReference>
<sequence length="303" mass="32538">MSRGAKRWLPYALIGAALVVELVVHVVPVLLGIWFAFTGLDRATIGDWTGAPFVGLQNFRTGLDPVGPIGAAFWATLARTALFTIIVVPVAWSIGVVVAWLMATPFRGRGLLRVLFLVPFAVPGFAAAIGWSFMFGRDHGAVNRLLVDDLGVLSDRPFWLIGDHAFWVVAIVWIWNAWPLAYLMSSAAMSAIPADVHDASVLDGASRWRQLWSISRPICRPVDAVVILVLSLGAFNEFGIPFVLFGPRPPESATLLAGLVYGNSFANAEFGVGAAMNLLVATLLVAGVLTYARTAMPRGSGRA</sequence>
<dbReference type="AlphaFoldDB" id="A0A7W9GUD6"/>
<evidence type="ECO:0000256" key="7">
    <source>
        <dbReference type="RuleBase" id="RU363032"/>
    </source>
</evidence>
<feature type="transmembrane region" description="Helical" evidence="7">
    <location>
        <begin position="265"/>
        <end position="292"/>
    </location>
</feature>
<dbReference type="PANTHER" id="PTHR30193:SF37">
    <property type="entry name" value="INNER MEMBRANE ABC TRANSPORTER PERMEASE PROTEIN YCJO"/>
    <property type="match status" value="1"/>
</dbReference>
<feature type="transmembrane region" description="Helical" evidence="7">
    <location>
        <begin position="81"/>
        <end position="102"/>
    </location>
</feature>
<dbReference type="EMBL" id="JACHMM010000001">
    <property type="protein sequence ID" value="MBB5790260.1"/>
    <property type="molecule type" value="Genomic_DNA"/>
</dbReference>
<feature type="transmembrane region" description="Helical" evidence="7">
    <location>
        <begin position="164"/>
        <end position="183"/>
    </location>
</feature>
<dbReference type="SUPFAM" id="SSF161098">
    <property type="entry name" value="MetI-like"/>
    <property type="match status" value="1"/>
</dbReference>
<comment type="caution">
    <text evidence="9">The sequence shown here is derived from an EMBL/GenBank/DDBJ whole genome shotgun (WGS) entry which is preliminary data.</text>
</comment>
<dbReference type="InterPro" id="IPR051393">
    <property type="entry name" value="ABC_transporter_permease"/>
</dbReference>
<feature type="domain" description="ABC transmembrane type-1" evidence="8">
    <location>
        <begin position="77"/>
        <end position="291"/>
    </location>
</feature>
<keyword evidence="2 7" id="KW-0813">Transport</keyword>
<comment type="subcellular location">
    <subcellularLocation>
        <location evidence="1 7">Cell membrane</location>
        <topology evidence="1 7">Multi-pass membrane protein</topology>
    </subcellularLocation>
</comment>
<dbReference type="InterPro" id="IPR035906">
    <property type="entry name" value="MetI-like_sf"/>
</dbReference>
<keyword evidence="10" id="KW-1185">Reference proteome</keyword>
<comment type="similarity">
    <text evidence="7">Belongs to the binding-protein-dependent transport system permease family.</text>
</comment>
<dbReference type="GO" id="GO:0055085">
    <property type="term" value="P:transmembrane transport"/>
    <property type="evidence" value="ECO:0007669"/>
    <property type="project" value="InterPro"/>
</dbReference>
<dbReference type="InterPro" id="IPR000515">
    <property type="entry name" value="MetI-like"/>
</dbReference>
<keyword evidence="9" id="KW-0762">Sugar transport</keyword>
<proteinExistence type="inferred from homology"/>
<dbReference type="PROSITE" id="PS50928">
    <property type="entry name" value="ABC_TM1"/>
    <property type="match status" value="1"/>
</dbReference>